<feature type="transmembrane region" description="Helical" evidence="9">
    <location>
        <begin position="539"/>
        <end position="556"/>
    </location>
</feature>
<feature type="transmembrane region" description="Helical" evidence="9">
    <location>
        <begin position="504"/>
        <end position="527"/>
    </location>
</feature>
<evidence type="ECO:0000313" key="11">
    <source>
        <dbReference type="Ensembl" id="ENSCCRP00020113745.1"/>
    </source>
</evidence>
<dbReference type="AlphaFoldDB" id="A0A8C2KWT1"/>
<dbReference type="GO" id="GO:0046961">
    <property type="term" value="F:proton-transporting ATPase activity, rotational mechanism"/>
    <property type="evidence" value="ECO:0007669"/>
    <property type="project" value="InterPro"/>
</dbReference>
<keyword evidence="6 9" id="KW-1133">Transmembrane helix</keyword>
<feature type="coiled-coil region" evidence="10">
    <location>
        <begin position="43"/>
        <end position="77"/>
    </location>
</feature>
<dbReference type="Proteomes" id="UP000694701">
    <property type="component" value="Unplaced"/>
</dbReference>
<evidence type="ECO:0000256" key="1">
    <source>
        <dbReference type="ARBA" id="ARBA00004141"/>
    </source>
</evidence>
<feature type="transmembrane region" description="Helical" evidence="9">
    <location>
        <begin position="684"/>
        <end position="704"/>
    </location>
</feature>
<dbReference type="PANTHER" id="PTHR11629:SF90">
    <property type="entry name" value="V-TYPE PROTON ATPASE SUBUNIT A"/>
    <property type="match status" value="1"/>
</dbReference>
<evidence type="ECO:0000256" key="6">
    <source>
        <dbReference type="ARBA" id="ARBA00022989"/>
    </source>
</evidence>
<dbReference type="GO" id="GO:0051117">
    <property type="term" value="F:ATPase binding"/>
    <property type="evidence" value="ECO:0007669"/>
    <property type="project" value="TreeGrafter"/>
</dbReference>
<dbReference type="Pfam" id="PF01496">
    <property type="entry name" value="V_ATPase_I"/>
    <property type="match status" value="1"/>
</dbReference>
<dbReference type="InterPro" id="IPR026028">
    <property type="entry name" value="V-type_ATPase_116kDa_su_euka"/>
</dbReference>
<dbReference type="PANTHER" id="PTHR11629">
    <property type="entry name" value="VACUOLAR PROTON ATPASES"/>
    <property type="match status" value="1"/>
</dbReference>
<evidence type="ECO:0000256" key="4">
    <source>
        <dbReference type="ARBA" id="ARBA00022692"/>
    </source>
</evidence>
<dbReference type="InterPro" id="IPR002490">
    <property type="entry name" value="V-ATPase_116kDa_su"/>
</dbReference>
<name>A0A8C2KWT1_CYPCA</name>
<keyword evidence="3 9" id="KW-0813">Transport</keyword>
<sequence>MLEFLCVINIFKTISQLNPSATAFQRRFVKEVKKCEEMERILSKKVFSTFEKLEQELREINRNHATLRQNLIELMDIDSLLRMTEDFFEEVLEINFSFFSFNFIILVCIHILNYFVAGVIKQERFPAFEKVLWRLFHGNFVLRHAEIQATEELQAVRGAVKKDVFIIFVQGDHVREKIRKVCEGFRASLYSCPKTLYERKQMSNSVMTQMEDLRMILRRTEEYRAGVLTRAAEHVQEWGSKVKKMKAIYYTLNLCNIDITQKLIVAEIWCPVSDLAVVQNALIKGSEQSGSSVTPVLNRIQTQQTPPTFNRTNTFTEGFQAIIDAYGVGTYQEINPAPCTIVTFPFLFAVMFGDCGHGLVMMLFAVWVISQVTDVVIGGRYIILLMGMFSIYTGLIYNDCFSKSFNIFGSSWCVRPMFHPHGPWQNETLHEYHHLQLNPSVPGVYSGDPYVFGIDPVWNIASNKLSFLNSFKMKMSVILGVSHMLFGVTLSLVNFVHFRKFQDIFLQFVPQLIFMLSLFGYLIFLILYKWCITLRSETAPSILLLFINMMLFDYQSEHVLLYGGQKGLQIFLVLTAVLMVPVLLLVKPFLIYRTRMKTRHQVSRATLSQEQKDNVICFLLQVSMGDISVYQAIHTVEFCLGCISNTASYLRLWALSLAHAELSEVLWRMVLQVGLKISSGMGSLMLVVLFAAFAVLTVTILLVMEGLSAFLHALRLHW</sequence>
<proteinExistence type="inferred from homology"/>
<evidence type="ECO:0000256" key="9">
    <source>
        <dbReference type="RuleBase" id="RU361189"/>
    </source>
</evidence>
<comment type="function">
    <text evidence="9">Essential component of the vacuolar proton pump (V-ATPase), a multimeric enzyme that catalyzes the translocation of protons across the membranes. Required for assembly and activity of the V-ATPase.</text>
</comment>
<dbReference type="PIRSF" id="PIRSF001293">
    <property type="entry name" value="ATP6V0A1"/>
    <property type="match status" value="1"/>
</dbReference>
<dbReference type="GO" id="GO:0000220">
    <property type="term" value="C:vacuolar proton-transporting V-type ATPase, V0 domain"/>
    <property type="evidence" value="ECO:0007669"/>
    <property type="project" value="InterPro"/>
</dbReference>
<keyword evidence="4 9" id="KW-0812">Transmembrane</keyword>
<keyword evidence="5 9" id="KW-0375">Hydrogen ion transport</keyword>
<organism evidence="11 12">
    <name type="scientific">Cyprinus carpio</name>
    <name type="common">Common carp</name>
    <dbReference type="NCBI Taxonomy" id="7962"/>
    <lineage>
        <taxon>Eukaryota</taxon>
        <taxon>Metazoa</taxon>
        <taxon>Chordata</taxon>
        <taxon>Craniata</taxon>
        <taxon>Vertebrata</taxon>
        <taxon>Euteleostomi</taxon>
        <taxon>Actinopterygii</taxon>
        <taxon>Neopterygii</taxon>
        <taxon>Teleostei</taxon>
        <taxon>Ostariophysi</taxon>
        <taxon>Cypriniformes</taxon>
        <taxon>Cyprinidae</taxon>
        <taxon>Cyprininae</taxon>
        <taxon>Cyprinus</taxon>
    </lineage>
</organism>
<feature type="transmembrane region" description="Helical" evidence="9">
    <location>
        <begin position="568"/>
        <end position="590"/>
    </location>
</feature>
<evidence type="ECO:0000256" key="8">
    <source>
        <dbReference type="ARBA" id="ARBA00023136"/>
    </source>
</evidence>
<evidence type="ECO:0000256" key="2">
    <source>
        <dbReference type="ARBA" id="ARBA00009904"/>
    </source>
</evidence>
<feature type="transmembrane region" description="Helical" evidence="9">
    <location>
        <begin position="375"/>
        <end position="397"/>
    </location>
</feature>
<reference evidence="11" key="1">
    <citation type="submission" date="2025-08" db="UniProtKB">
        <authorList>
            <consortium name="Ensembl"/>
        </authorList>
    </citation>
    <scope>IDENTIFICATION</scope>
</reference>
<dbReference type="GO" id="GO:0007035">
    <property type="term" value="P:vacuolar acidification"/>
    <property type="evidence" value="ECO:0007669"/>
    <property type="project" value="TreeGrafter"/>
</dbReference>
<keyword evidence="7 9" id="KW-0406">Ion transport</keyword>
<protein>
    <recommendedName>
        <fullName evidence="9">V-type proton ATPase subunit a</fullName>
    </recommendedName>
</protein>
<evidence type="ECO:0000256" key="5">
    <source>
        <dbReference type="ARBA" id="ARBA00022781"/>
    </source>
</evidence>
<evidence type="ECO:0000256" key="3">
    <source>
        <dbReference type="ARBA" id="ARBA00022448"/>
    </source>
</evidence>
<feature type="transmembrane region" description="Helical" evidence="9">
    <location>
        <begin position="346"/>
        <end position="369"/>
    </location>
</feature>
<feature type="transmembrane region" description="Helical" evidence="9">
    <location>
        <begin position="96"/>
        <end position="120"/>
    </location>
</feature>
<evidence type="ECO:0000313" key="12">
    <source>
        <dbReference type="Proteomes" id="UP000694701"/>
    </source>
</evidence>
<dbReference type="Ensembl" id="ENSCCRT00020124111.1">
    <property type="protein sequence ID" value="ENSCCRP00020113745.1"/>
    <property type="gene ID" value="ENSCCRG00020051376.1"/>
</dbReference>
<dbReference type="GO" id="GO:0005886">
    <property type="term" value="C:plasma membrane"/>
    <property type="evidence" value="ECO:0007669"/>
    <property type="project" value="TreeGrafter"/>
</dbReference>
<comment type="subcellular location">
    <subcellularLocation>
        <location evidence="1">Membrane</location>
        <topology evidence="1">Multi-pass membrane protein</topology>
    </subcellularLocation>
</comment>
<feature type="transmembrane region" description="Helical" evidence="9">
    <location>
        <begin position="477"/>
        <end position="498"/>
    </location>
</feature>
<keyword evidence="8 9" id="KW-0472">Membrane</keyword>
<accession>A0A8C2KWT1</accession>
<comment type="similarity">
    <text evidence="2 9">Belongs to the V-ATPase 116 kDa subunit family.</text>
</comment>
<keyword evidence="10" id="KW-0175">Coiled coil</keyword>
<evidence type="ECO:0000256" key="7">
    <source>
        <dbReference type="ARBA" id="ARBA00023065"/>
    </source>
</evidence>
<evidence type="ECO:0000256" key="10">
    <source>
        <dbReference type="SAM" id="Coils"/>
    </source>
</evidence>